<accession>A0A644ZZC8</accession>
<organism evidence="1">
    <name type="scientific">bioreactor metagenome</name>
    <dbReference type="NCBI Taxonomy" id="1076179"/>
    <lineage>
        <taxon>unclassified sequences</taxon>
        <taxon>metagenomes</taxon>
        <taxon>ecological metagenomes</taxon>
    </lineage>
</organism>
<evidence type="ECO:0000313" key="1">
    <source>
        <dbReference type="EMBL" id="MPM43973.1"/>
    </source>
</evidence>
<gene>
    <name evidence="1" type="ORF">SDC9_90651</name>
</gene>
<dbReference type="AlphaFoldDB" id="A0A644ZZC8"/>
<comment type="caution">
    <text evidence="1">The sequence shown here is derived from an EMBL/GenBank/DDBJ whole genome shotgun (WGS) entry which is preliminary data.</text>
</comment>
<sequence>MDEAHFLGEACIKAPHRLRGERNLRYQNNGAFAPGQGGLNGMQVDLGFARTGDPHQQVVLRRGSPIDLGIDLLPYGVLVSGEARSLLQDGFQFGQRVTEDLAFANGDKAKIGQSLQVSGIGT</sequence>
<reference evidence="1" key="1">
    <citation type="submission" date="2019-08" db="EMBL/GenBank/DDBJ databases">
        <authorList>
            <person name="Kucharzyk K."/>
            <person name="Murdoch R.W."/>
            <person name="Higgins S."/>
            <person name="Loffler F."/>
        </authorList>
    </citation>
    <scope>NUCLEOTIDE SEQUENCE</scope>
</reference>
<dbReference type="EMBL" id="VSSQ01010307">
    <property type="protein sequence ID" value="MPM43973.1"/>
    <property type="molecule type" value="Genomic_DNA"/>
</dbReference>
<proteinExistence type="predicted"/>
<protein>
    <submittedName>
        <fullName evidence="1">Uncharacterized protein</fullName>
    </submittedName>
</protein>
<name>A0A644ZZC8_9ZZZZ</name>